<dbReference type="Gene3D" id="1.10.150.20">
    <property type="entry name" value="5' to 3' exonuclease, C-terminal subdomain"/>
    <property type="match status" value="1"/>
</dbReference>
<dbReference type="GO" id="GO:0003887">
    <property type="term" value="F:DNA-directed DNA polymerase activity"/>
    <property type="evidence" value="ECO:0007669"/>
    <property type="project" value="InterPro"/>
</dbReference>
<dbReference type="InterPro" id="IPR002298">
    <property type="entry name" value="DNA_polymerase_A"/>
</dbReference>
<dbReference type="PANTHER" id="PTHR10133">
    <property type="entry name" value="DNA POLYMERASE I"/>
    <property type="match status" value="1"/>
</dbReference>
<comment type="caution">
    <text evidence="3">The sequence shown here is derived from an EMBL/GenBank/DDBJ whole genome shotgun (WGS) entry which is preliminary data.</text>
</comment>
<dbReference type="Gene3D" id="3.30.70.370">
    <property type="match status" value="1"/>
</dbReference>
<dbReference type="GO" id="GO:0006302">
    <property type="term" value="P:double-strand break repair"/>
    <property type="evidence" value="ECO:0007669"/>
    <property type="project" value="TreeGrafter"/>
</dbReference>
<dbReference type="Pfam" id="PF01612">
    <property type="entry name" value="DNA_pol_A_exo1"/>
    <property type="match status" value="1"/>
</dbReference>
<dbReference type="PRINTS" id="PR00868">
    <property type="entry name" value="DNAPOLI"/>
</dbReference>
<name>A0A0F9G9M0_9ZZZZ</name>
<evidence type="ECO:0000256" key="1">
    <source>
        <dbReference type="ARBA" id="ARBA00022705"/>
    </source>
</evidence>
<dbReference type="InterPro" id="IPR001098">
    <property type="entry name" value="DNA-dir_DNA_pol_A_palm_dom"/>
</dbReference>
<dbReference type="EMBL" id="LAZR01020924">
    <property type="protein sequence ID" value="KKL87121.1"/>
    <property type="molecule type" value="Genomic_DNA"/>
</dbReference>
<proteinExistence type="predicted"/>
<dbReference type="AlphaFoldDB" id="A0A0F9G9M0"/>
<accession>A0A0F9G9M0</accession>
<gene>
    <name evidence="3" type="ORF">LCGC14_1937910</name>
</gene>
<dbReference type="SMART" id="SM00482">
    <property type="entry name" value="POLAc"/>
    <property type="match status" value="1"/>
</dbReference>
<feature type="domain" description="DNA-directed DNA polymerase family A palm" evidence="2">
    <location>
        <begin position="367"/>
        <end position="565"/>
    </location>
</feature>
<dbReference type="GO" id="GO:0006261">
    <property type="term" value="P:DNA-templated DNA replication"/>
    <property type="evidence" value="ECO:0007669"/>
    <property type="project" value="InterPro"/>
</dbReference>
<dbReference type="Gene3D" id="3.30.420.10">
    <property type="entry name" value="Ribonuclease H-like superfamily/Ribonuclease H"/>
    <property type="match status" value="1"/>
</dbReference>
<evidence type="ECO:0000313" key="3">
    <source>
        <dbReference type="EMBL" id="KKL87121.1"/>
    </source>
</evidence>
<dbReference type="SUPFAM" id="SSF53098">
    <property type="entry name" value="Ribonuclease H-like"/>
    <property type="match status" value="1"/>
</dbReference>
<dbReference type="InterPro" id="IPR002562">
    <property type="entry name" value="3'-5'_exonuclease_dom"/>
</dbReference>
<protein>
    <recommendedName>
        <fullName evidence="2">DNA-directed DNA polymerase family A palm domain-containing protein</fullName>
    </recommendedName>
</protein>
<dbReference type="GO" id="GO:0008408">
    <property type="term" value="F:3'-5' exonuclease activity"/>
    <property type="evidence" value="ECO:0007669"/>
    <property type="project" value="InterPro"/>
</dbReference>
<evidence type="ECO:0000259" key="2">
    <source>
        <dbReference type="SMART" id="SM00482"/>
    </source>
</evidence>
<dbReference type="GO" id="GO:0003677">
    <property type="term" value="F:DNA binding"/>
    <property type="evidence" value="ECO:0007669"/>
    <property type="project" value="InterPro"/>
</dbReference>
<feature type="non-terminal residue" evidence="3">
    <location>
        <position position="581"/>
    </location>
</feature>
<sequence>MTKEPSLAYFGPGNPTTEEEALELVEANVRTYGHVAVDCETISIKDKTCIGVGYSCREHRVYLSVESDYFDRALELAANPHVLKIYHNAMFDLIVLHMVGQRYGVVLPDWHNIDDTSIMAQVQGLPANLAELTALTLAREIKEISDILPERSTMLDVAFEITAHKCADDIKATEDIYFKMGGPEWRDRTNPHDWQPIQSTQFGIDMSMPSNLHVSTRIKDCYEVDRVLLPILDRMGGRGVALRQDKLEAWYSKLSRERMAYRDACSKEGFNPGSPQQVGYMLAVRGNILPFTRSRKQLVTDNEHLRDLDDPLAHMVLAYRRMDKLLGTYIKPCLEMEAGRFFSYYRLDLATGRLASSDRNFQNIPPEVRNIFQPDSGIFSAADASQIEMRVWAHISQDPIMLRAFADGEDIHAVTQQALWPGSDPEDKAARRLAKNFNFAVIGDASAKTLSTDNHLPVKQCTEYKEAWLARYPVGAKYIRRRAEERGPWSETEFGRRMRLPDPVTRGEKHVSNCRQNYPLQGTAADIIKKAMLTVNKWVYEQAPGTVKLLMQVHDELVFEIKTECVEQYTTEICQLMSDAA</sequence>
<keyword evidence="1" id="KW-0235">DNA replication</keyword>
<dbReference type="SUPFAM" id="SSF56672">
    <property type="entry name" value="DNA/RNA polymerases"/>
    <property type="match status" value="1"/>
</dbReference>
<dbReference type="InterPro" id="IPR036397">
    <property type="entry name" value="RNaseH_sf"/>
</dbReference>
<dbReference type="Gene3D" id="1.20.1060.10">
    <property type="entry name" value="Taq DNA Polymerase, Chain T, domain 4"/>
    <property type="match status" value="1"/>
</dbReference>
<dbReference type="InterPro" id="IPR012337">
    <property type="entry name" value="RNaseH-like_sf"/>
</dbReference>
<dbReference type="Pfam" id="PF00476">
    <property type="entry name" value="DNA_pol_A"/>
    <property type="match status" value="1"/>
</dbReference>
<dbReference type="InterPro" id="IPR043502">
    <property type="entry name" value="DNA/RNA_pol_sf"/>
</dbReference>
<organism evidence="3">
    <name type="scientific">marine sediment metagenome</name>
    <dbReference type="NCBI Taxonomy" id="412755"/>
    <lineage>
        <taxon>unclassified sequences</taxon>
        <taxon>metagenomes</taxon>
        <taxon>ecological metagenomes</taxon>
    </lineage>
</organism>
<dbReference type="PANTHER" id="PTHR10133:SF27">
    <property type="entry name" value="DNA POLYMERASE NU"/>
    <property type="match status" value="1"/>
</dbReference>
<reference evidence="3" key="1">
    <citation type="journal article" date="2015" name="Nature">
        <title>Complex archaea that bridge the gap between prokaryotes and eukaryotes.</title>
        <authorList>
            <person name="Spang A."/>
            <person name="Saw J.H."/>
            <person name="Jorgensen S.L."/>
            <person name="Zaremba-Niedzwiedzka K."/>
            <person name="Martijn J."/>
            <person name="Lind A.E."/>
            <person name="van Eijk R."/>
            <person name="Schleper C."/>
            <person name="Guy L."/>
            <person name="Ettema T.J."/>
        </authorList>
    </citation>
    <scope>NUCLEOTIDE SEQUENCE</scope>
</reference>